<evidence type="ECO:0000256" key="3">
    <source>
        <dbReference type="ARBA" id="ARBA00022475"/>
    </source>
</evidence>
<keyword evidence="7" id="KW-1005">Bacterial flagellum biogenesis</keyword>
<dbReference type="PANTHER" id="PTHR30161:SF1">
    <property type="entry name" value="FLAGELLAR BIOSYNTHESIS PROTEIN FLHA-RELATED"/>
    <property type="match status" value="1"/>
</dbReference>
<keyword evidence="8" id="KW-0969">Cilium</keyword>
<keyword evidence="6 7" id="KW-0472">Membrane</keyword>
<evidence type="ECO:0000256" key="4">
    <source>
        <dbReference type="ARBA" id="ARBA00022692"/>
    </source>
</evidence>
<evidence type="ECO:0000256" key="5">
    <source>
        <dbReference type="ARBA" id="ARBA00022989"/>
    </source>
</evidence>
<dbReference type="PIRSF" id="PIRSF005419">
    <property type="entry name" value="FlhA"/>
    <property type="match status" value="1"/>
</dbReference>
<dbReference type="Gene3D" id="1.10.8.540">
    <property type="entry name" value="FHIPEP family, domain 3"/>
    <property type="match status" value="1"/>
</dbReference>
<gene>
    <name evidence="7 8" type="primary">flhA</name>
    <name evidence="8" type="ORF">J1C47_08045</name>
</gene>
<keyword evidence="8" id="KW-0966">Cell projection</keyword>
<keyword evidence="9" id="KW-1185">Reference proteome</keyword>
<dbReference type="InterPro" id="IPR006301">
    <property type="entry name" value="FlhA"/>
</dbReference>
<name>A0ABS3J1P9_9HYPH</name>
<keyword evidence="8" id="KW-0282">Flagellum</keyword>
<organism evidence="8 9">
    <name type="scientific">Jiella sonneratiae</name>
    <dbReference type="NCBI Taxonomy" id="2816856"/>
    <lineage>
        <taxon>Bacteria</taxon>
        <taxon>Pseudomonadati</taxon>
        <taxon>Pseudomonadota</taxon>
        <taxon>Alphaproteobacteria</taxon>
        <taxon>Hyphomicrobiales</taxon>
        <taxon>Aurantimonadaceae</taxon>
        <taxon>Jiella</taxon>
    </lineage>
</organism>
<dbReference type="Pfam" id="PF00771">
    <property type="entry name" value="FHIPEP"/>
    <property type="match status" value="1"/>
</dbReference>
<feature type="transmembrane region" description="Helical" evidence="7">
    <location>
        <begin position="286"/>
        <end position="309"/>
    </location>
</feature>
<keyword evidence="7" id="KW-0653">Protein transport</keyword>
<keyword evidence="5 7" id="KW-1133">Transmembrane helix</keyword>
<evidence type="ECO:0000313" key="8">
    <source>
        <dbReference type="EMBL" id="MBO0903591.1"/>
    </source>
</evidence>
<dbReference type="Proteomes" id="UP000664288">
    <property type="component" value="Unassembled WGS sequence"/>
</dbReference>
<keyword evidence="7" id="KW-0813">Transport</keyword>
<dbReference type="NCBIfam" id="TIGR01398">
    <property type="entry name" value="FlhA"/>
    <property type="match status" value="1"/>
</dbReference>
<dbReference type="Gene3D" id="3.40.50.12790">
    <property type="entry name" value="FHIPEP family, domain 4"/>
    <property type="match status" value="1"/>
</dbReference>
<dbReference type="RefSeq" id="WP_207350225.1">
    <property type="nucleotide sequence ID" value="NZ_JAFMPY010000006.1"/>
</dbReference>
<dbReference type="PRINTS" id="PR00949">
    <property type="entry name" value="TYPE3IMAPROT"/>
</dbReference>
<comment type="caution">
    <text evidence="8">The sequence shown here is derived from an EMBL/GenBank/DDBJ whole genome shotgun (WGS) entry which is preliminary data.</text>
</comment>
<sequence length="703" mass="76486">MAVDILKPGLAGAQKASDAKKSGNREIGFAIAVVMILTVLFVPIPPFLIDIGLSFSVALSILILMVALWIQKPLEFSAFPIVLLLATMLRLSLNIATTRMILSQGHEGVNAAGHVIGGFSQFVMGGDFFIGIIVFVILITVNFLVITKGATRIAEVGARFTLDAIPGKQMAIDADLSAGLIDEKESQRRRKELEEESSFFGSMDGASKFVRGDAIAGLIITAVNVFGGIVIGITRYGMDAAAAADVFTKLSVGDGLVSQIPALIVSLAAGLLVSKGGTRGAAQTAVLGQLGHYPLALSLAAGLMGVLALLPGLPFIPFIMTAGGLAFVAWTVPKKRKQEEDAVAAQKAVQDKIAAEAEKDSVKESLRMVEIELVLGKQTSAHMMAKREELARRVQKMRKRFAARYGFVVPEIKLSDDLTIEPKSYQIKIHGTTIAAQPLRLGEMMIVIGDAPGPDVPHDITKEPAFGMRAAWVSESFTSELKRQGFEPIDTLSIVLTHLSEVIRNNLAQLLSYKDMRTLLDRLDSEYKRLIDEIIPTHMSYSGLQAVMKLLLAERVSIRNLNLILEAIAEIAPHVRRSEQIVEHVRMRMAQQICGDLLHNGKLSVLRLGNQWDLAFHQALKRDAKGDVVEFDIDPRLVEQFAGEATKVIRAKMDQGESFVLVSAPDARPYVRMMIERIFVNLPVLSHVEIARGVDIRPIGSIS</sequence>
<comment type="similarity">
    <text evidence="2 7">Belongs to the FHIPEP (flagella/HR/invasion proteins export pore) family.</text>
</comment>
<keyword evidence="3 7" id="KW-1003">Cell membrane</keyword>
<keyword evidence="7" id="KW-1006">Bacterial flagellum protein export</keyword>
<dbReference type="InterPro" id="IPR001712">
    <property type="entry name" value="T3SS_FHIPEP"/>
</dbReference>
<dbReference type="InterPro" id="IPR042194">
    <property type="entry name" value="FHIPEP_1"/>
</dbReference>
<evidence type="ECO:0000256" key="7">
    <source>
        <dbReference type="RuleBase" id="RU364093"/>
    </source>
</evidence>
<comment type="subcellular location">
    <subcellularLocation>
        <location evidence="1 7">Cell membrane</location>
        <topology evidence="1 7">Multi-pass membrane protein</topology>
    </subcellularLocation>
</comment>
<dbReference type="EMBL" id="JAFMPY010000006">
    <property type="protein sequence ID" value="MBO0903591.1"/>
    <property type="molecule type" value="Genomic_DNA"/>
</dbReference>
<evidence type="ECO:0000256" key="1">
    <source>
        <dbReference type="ARBA" id="ARBA00004651"/>
    </source>
</evidence>
<evidence type="ECO:0000256" key="6">
    <source>
        <dbReference type="ARBA" id="ARBA00023136"/>
    </source>
</evidence>
<dbReference type="PANTHER" id="PTHR30161">
    <property type="entry name" value="FLAGELLAR EXPORT PROTEIN, MEMBRANE FLHA SUBUNIT-RELATED"/>
    <property type="match status" value="1"/>
</dbReference>
<evidence type="ECO:0000313" key="9">
    <source>
        <dbReference type="Proteomes" id="UP000664288"/>
    </source>
</evidence>
<comment type="caution">
    <text evidence="7">Lacks conserved residue(s) required for the propagation of feature annotation.</text>
</comment>
<feature type="transmembrane region" description="Helical" evidence="7">
    <location>
        <begin position="122"/>
        <end position="145"/>
    </location>
</feature>
<dbReference type="InterPro" id="IPR042193">
    <property type="entry name" value="FHIPEP_3"/>
</dbReference>
<dbReference type="InterPro" id="IPR042196">
    <property type="entry name" value="FHIPEP_4"/>
</dbReference>
<feature type="transmembrane region" description="Helical" evidence="7">
    <location>
        <begin position="215"/>
        <end position="236"/>
    </location>
</feature>
<feature type="transmembrane region" description="Helical" evidence="7">
    <location>
        <begin position="51"/>
        <end position="70"/>
    </location>
</feature>
<dbReference type="Gene3D" id="3.40.30.60">
    <property type="entry name" value="FHIPEP family, domain 1"/>
    <property type="match status" value="1"/>
</dbReference>
<feature type="transmembrane region" description="Helical" evidence="7">
    <location>
        <begin position="27"/>
        <end position="45"/>
    </location>
</feature>
<evidence type="ECO:0000256" key="2">
    <source>
        <dbReference type="ARBA" id="ARBA00008835"/>
    </source>
</evidence>
<comment type="function">
    <text evidence="7">Required for formation of the rod structure of the flagellar apparatus. Together with FliI and FliH, may constitute the export apparatus of flagellin.</text>
</comment>
<proteinExistence type="inferred from homology"/>
<feature type="transmembrane region" description="Helical" evidence="7">
    <location>
        <begin position="256"/>
        <end position="274"/>
    </location>
</feature>
<accession>A0ABS3J1P9</accession>
<reference evidence="8 9" key="1">
    <citation type="submission" date="2021-03" db="EMBL/GenBank/DDBJ databases">
        <title>Whole genome sequence of Jiella sp. MQZ13P-4.</title>
        <authorList>
            <person name="Tuo L."/>
        </authorList>
    </citation>
    <scope>NUCLEOTIDE SEQUENCE [LARGE SCALE GENOMIC DNA]</scope>
    <source>
        <strain evidence="8 9">MQZ13P-4</strain>
    </source>
</reference>
<protein>
    <recommendedName>
        <fullName evidence="7">Flagellar biosynthesis protein FlhA</fullName>
    </recommendedName>
</protein>
<keyword evidence="4 7" id="KW-0812">Transmembrane</keyword>